<dbReference type="PROSITE" id="PS51257">
    <property type="entry name" value="PROKAR_LIPOPROTEIN"/>
    <property type="match status" value="1"/>
</dbReference>
<sequence>MKLTYKNVSKGGILIFVLLIGLLFQGCASLKANRDMGVKISKAENKIMVFPFRNPYYKGVELEGIGDTFAISVVGEIQSTGRTCALAESDAFKANKSVKVDDACAYAHQKGAGIAVIGVVTEWLDGATQWSGTVDVASVTVNAYNTENCNLISSASGRQNGQWFTFVNAPATRFMRPLSQEIVQALFE</sequence>
<protein>
    <recommendedName>
        <fullName evidence="6">Lipoprotein</fullName>
    </recommendedName>
</protein>
<gene>
    <name evidence="2" type="ORF">KsCSTR_17730</name>
    <name evidence="3" type="ORF">KSMBR1_0773</name>
    <name evidence="1" type="ORF">kuste3361</name>
</gene>
<organism evidence="1">
    <name type="scientific">Kuenenia stuttgartiensis</name>
    <dbReference type="NCBI Taxonomy" id="174633"/>
    <lineage>
        <taxon>Bacteria</taxon>
        <taxon>Pseudomonadati</taxon>
        <taxon>Planctomycetota</taxon>
        <taxon>Candidatus Brocadiia</taxon>
        <taxon>Candidatus Brocadiales</taxon>
        <taxon>Candidatus Brocadiaceae</taxon>
        <taxon>Candidatus Kuenenia</taxon>
    </lineage>
</organism>
<evidence type="ECO:0000313" key="3">
    <source>
        <dbReference type="EMBL" id="SOH03284.1"/>
    </source>
</evidence>
<reference evidence="3" key="4">
    <citation type="submission" date="2017-10" db="EMBL/GenBank/DDBJ databases">
        <authorList>
            <person name="Banno H."/>
            <person name="Chua N.-H."/>
        </authorList>
    </citation>
    <scope>NUCLEOTIDE SEQUENCE [LARGE SCALE GENOMIC DNA]</scope>
    <source>
        <strain evidence="3">Kuenenia_mbr1_ru-nijmegen</strain>
    </source>
</reference>
<evidence type="ECO:0000313" key="5">
    <source>
        <dbReference type="Proteomes" id="UP000501926"/>
    </source>
</evidence>
<evidence type="ECO:0008006" key="6">
    <source>
        <dbReference type="Google" id="ProtNLM"/>
    </source>
</evidence>
<dbReference type="Proteomes" id="UP000221734">
    <property type="component" value="Chromosome Kuenenia_stuttgartiensis_MBR1"/>
</dbReference>
<evidence type="ECO:0000313" key="2">
    <source>
        <dbReference type="EMBL" id="QII11152.1"/>
    </source>
</evidence>
<evidence type="ECO:0000313" key="1">
    <source>
        <dbReference type="EMBL" id="CAJ74122.1"/>
    </source>
</evidence>
<name>Q1Q278_KUEST</name>
<dbReference type="RefSeq" id="WP_099324139.1">
    <property type="nucleotide sequence ID" value="NZ_CP049055.1"/>
</dbReference>
<reference evidence="2 5" key="5">
    <citation type="submission" date="2020-02" db="EMBL/GenBank/DDBJ databases">
        <title>Newly sequenced genome of strain CSTR1 showed variability in Candidatus Kuenenia stuttgartiensis genomes.</title>
        <authorList>
            <person name="Ding C."/>
            <person name="Adrian L."/>
        </authorList>
    </citation>
    <scope>NUCLEOTIDE SEQUENCE [LARGE SCALE GENOMIC DNA]</scope>
    <source>
        <strain evidence="2 5">CSTR1</strain>
    </source>
</reference>
<reference evidence="1" key="1">
    <citation type="journal article" date="2006" name="Nature">
        <title>Deciphering the evolution and metabolism of an anammox bacterium from a community genome.</title>
        <authorList>
            <person name="Strous M."/>
            <person name="Pelletier E."/>
            <person name="Mangenot S."/>
            <person name="Rattei T."/>
            <person name="Lehner A."/>
            <person name="Taylor M.W."/>
            <person name="Horn M."/>
            <person name="Daims H."/>
            <person name="Bartol-Mavel D."/>
            <person name="Wincker P."/>
            <person name="Barbe V."/>
            <person name="Fonknechten N."/>
            <person name="Vallenet D."/>
            <person name="Segurens B."/>
            <person name="Schenowitz-Truong C."/>
            <person name="Medigue C."/>
            <person name="Collingro A."/>
            <person name="Snel B."/>
            <person name="Dutilh B.E."/>
            <person name="OpDenCamp H.J.M."/>
            <person name="vanDerDrift C."/>
            <person name="Cirpus I."/>
            <person name="vanDePas-Schoonen K.T."/>
            <person name="Harhangi H.R."/>
            <person name="vanNiftrik L."/>
            <person name="Schmid M."/>
            <person name="Keltjens J."/>
            <person name="vanDeVossenberg J."/>
            <person name="Kartal B."/>
            <person name="Meier H."/>
            <person name="Frishman D."/>
            <person name="Huynen M.A."/>
            <person name="Mewes H."/>
            <person name="Weissenbach J."/>
            <person name="Jetten M.S.M."/>
            <person name="Wagner M."/>
            <person name="LePaslier D."/>
        </authorList>
    </citation>
    <scope>NUCLEOTIDE SEQUENCE</scope>
</reference>
<evidence type="ECO:0000313" key="4">
    <source>
        <dbReference type="Proteomes" id="UP000221734"/>
    </source>
</evidence>
<dbReference type="Proteomes" id="UP000501926">
    <property type="component" value="Chromosome"/>
</dbReference>
<dbReference type="EMBL" id="LT934425">
    <property type="protein sequence ID" value="SOH03284.1"/>
    <property type="molecule type" value="Genomic_DNA"/>
</dbReference>
<dbReference type="AlphaFoldDB" id="Q1Q278"/>
<reference evidence="1" key="2">
    <citation type="submission" date="2006-01" db="EMBL/GenBank/DDBJ databases">
        <authorList>
            <person name="Genoscope"/>
        </authorList>
    </citation>
    <scope>NUCLEOTIDE SEQUENCE</scope>
</reference>
<dbReference type="EMBL" id="CP049055">
    <property type="protein sequence ID" value="QII11152.1"/>
    <property type="molecule type" value="Genomic_DNA"/>
</dbReference>
<dbReference type="EMBL" id="CT573071">
    <property type="protein sequence ID" value="CAJ74122.1"/>
    <property type="molecule type" value="Genomic_DNA"/>
</dbReference>
<dbReference type="KEGG" id="kst:KSMBR1_0773"/>
<reference evidence="4" key="3">
    <citation type="submission" date="2017-10" db="EMBL/GenBank/DDBJ databases">
        <authorList>
            <person name="Frank J."/>
        </authorList>
    </citation>
    <scope>NUCLEOTIDE SEQUENCE [LARGE SCALE GENOMIC DNA]</scope>
</reference>
<accession>Q1Q278</accession>
<proteinExistence type="predicted"/>
<keyword evidence="4" id="KW-1185">Reference proteome</keyword>
<dbReference type="OrthoDB" id="9811335at2"/>